<protein>
    <submittedName>
        <fullName evidence="3">Glycosyltransferase</fullName>
    </submittedName>
</protein>
<accession>A0A7G6DZ80</accession>
<dbReference type="SUPFAM" id="SSF48452">
    <property type="entry name" value="TPR-like"/>
    <property type="match status" value="1"/>
</dbReference>
<evidence type="ECO:0000259" key="2">
    <source>
        <dbReference type="Pfam" id="PF00535"/>
    </source>
</evidence>
<dbReference type="Proteomes" id="UP000515847">
    <property type="component" value="Chromosome"/>
</dbReference>
<dbReference type="Gene3D" id="1.25.40.10">
    <property type="entry name" value="Tetratricopeptide repeat domain"/>
    <property type="match status" value="1"/>
</dbReference>
<evidence type="ECO:0000313" key="4">
    <source>
        <dbReference type="Proteomes" id="UP000515847"/>
    </source>
</evidence>
<proteinExistence type="predicted"/>
<keyword evidence="4" id="KW-1185">Reference proteome</keyword>
<dbReference type="InterPro" id="IPR029044">
    <property type="entry name" value="Nucleotide-diphossugar_trans"/>
</dbReference>
<name>A0A7G6DZ80_THEFR</name>
<dbReference type="Gene3D" id="3.90.550.10">
    <property type="entry name" value="Spore Coat Polysaccharide Biosynthesis Protein SpsA, Chain A"/>
    <property type="match status" value="1"/>
</dbReference>
<gene>
    <name evidence="3" type="ORF">BR63_01640</name>
</gene>
<organism evidence="3 4">
    <name type="scientific">Thermanaerosceptrum fracticalcis</name>
    <dbReference type="NCBI Taxonomy" id="1712410"/>
    <lineage>
        <taxon>Bacteria</taxon>
        <taxon>Bacillati</taxon>
        <taxon>Bacillota</taxon>
        <taxon>Clostridia</taxon>
        <taxon>Eubacteriales</taxon>
        <taxon>Peptococcaceae</taxon>
        <taxon>Thermanaerosceptrum</taxon>
    </lineage>
</organism>
<dbReference type="PANTHER" id="PTHR43630">
    <property type="entry name" value="POLY-BETA-1,6-N-ACETYL-D-GLUCOSAMINE SYNTHASE"/>
    <property type="match status" value="1"/>
</dbReference>
<dbReference type="OrthoDB" id="9815923at2"/>
<reference evidence="3 4" key="1">
    <citation type="journal article" date="2019" name="Front. Microbiol.">
        <title>Thermoanaerosceptrum fracticalcis gen. nov. sp. nov., a Novel Fumarate-Fermenting Microorganism From a Deep Fractured Carbonate Aquifer of the US Great Basin.</title>
        <authorList>
            <person name="Hamilton-Brehm S.D."/>
            <person name="Stewart L.E."/>
            <person name="Zavarin M."/>
            <person name="Caldwell M."/>
            <person name="Lawson P.A."/>
            <person name="Onstott T.C."/>
            <person name="Grzymski J."/>
            <person name="Neveux I."/>
            <person name="Lollar B.S."/>
            <person name="Russell C.E."/>
            <person name="Moser D.P."/>
        </authorList>
    </citation>
    <scope>NUCLEOTIDE SEQUENCE [LARGE SCALE GENOMIC DNA]</scope>
    <source>
        <strain evidence="3 4">DRI-13</strain>
    </source>
</reference>
<dbReference type="AlphaFoldDB" id="A0A7G6DZ80"/>
<feature type="domain" description="Glycosyltransferase 2-like" evidence="2">
    <location>
        <begin position="7"/>
        <end position="132"/>
    </location>
</feature>
<dbReference type="GO" id="GO:0016740">
    <property type="term" value="F:transferase activity"/>
    <property type="evidence" value="ECO:0007669"/>
    <property type="project" value="UniProtKB-KW"/>
</dbReference>
<feature type="repeat" description="TPR" evidence="1">
    <location>
        <begin position="274"/>
        <end position="307"/>
    </location>
</feature>
<keyword evidence="3" id="KW-0808">Transferase</keyword>
<dbReference type="SMART" id="SM00028">
    <property type="entry name" value="TPR"/>
    <property type="match status" value="4"/>
</dbReference>
<dbReference type="EMBL" id="CP045798">
    <property type="protein sequence ID" value="QNB45134.1"/>
    <property type="molecule type" value="Genomic_DNA"/>
</dbReference>
<evidence type="ECO:0000256" key="1">
    <source>
        <dbReference type="PROSITE-ProRule" id="PRU00339"/>
    </source>
</evidence>
<dbReference type="RefSeq" id="WP_051966014.1">
    <property type="nucleotide sequence ID" value="NZ_CP045798.1"/>
</dbReference>
<dbReference type="InterPro" id="IPR001173">
    <property type="entry name" value="Glyco_trans_2-like"/>
</dbReference>
<dbReference type="InterPro" id="IPR011990">
    <property type="entry name" value="TPR-like_helical_dom_sf"/>
</dbReference>
<keyword evidence="1" id="KW-0802">TPR repeat</keyword>
<dbReference type="CDD" id="cd02511">
    <property type="entry name" value="Beta4Glucosyltransferase"/>
    <property type="match status" value="1"/>
</dbReference>
<dbReference type="Pfam" id="PF00535">
    <property type="entry name" value="Glycos_transf_2"/>
    <property type="match status" value="1"/>
</dbReference>
<dbReference type="KEGG" id="tfr:BR63_01640"/>
<dbReference type="PROSITE" id="PS50005">
    <property type="entry name" value="TPR"/>
    <property type="match status" value="1"/>
</dbReference>
<dbReference type="InterPro" id="IPR019734">
    <property type="entry name" value="TPR_rpt"/>
</dbReference>
<sequence length="509" mass="57933">MNKPTVSLCLIVKNEEYFILSCLNSVKHLVDEIIVVDTGSSDETIRLAREAGAKIFTFTWTGDFSQARNFALEQAACDWILFLDADEELDNIDVQDFQRLLAVPQVEGYFLTIKSYLGAGEEIAWDQVVRLFRNKPAYRFEGAIHEQVASSIIRSKGYEGLAEAPLIIKHFGYLDTQLSEKDKYSRNTLIIKRELENNPQDPFLLYCLALEFYLANDVLEGLACLEKALAYLKGNEGYFEDVLFNTALGYLKLGKTETLIRFVEKSLQILPNQPNLILLRGLAYLSQAKYQEAIDDFNSTLHLGGSKVLPSSRLLSFLGDTHNLAGNYSQAETNYLAALVKAPHLLYPLTQLLGLVQKKKYAVEFDKLCQFTTVEGKIEIWQKLVQNGEISLSLVVLLLTIYHLVCLNAFNQELILLSEACNALFPQLKPLYNRPESWEYLTAAVKELAFYGKVAEKEYKCSYFPLSSKLKMLLEDILFLLINEFCPLWYPSPSKQNQYPGLLQEEYDQ</sequence>
<dbReference type="PANTHER" id="PTHR43630:SF2">
    <property type="entry name" value="GLYCOSYLTRANSFERASE"/>
    <property type="match status" value="1"/>
</dbReference>
<evidence type="ECO:0000313" key="3">
    <source>
        <dbReference type="EMBL" id="QNB45134.1"/>
    </source>
</evidence>
<dbReference type="SUPFAM" id="SSF53448">
    <property type="entry name" value="Nucleotide-diphospho-sugar transferases"/>
    <property type="match status" value="1"/>
</dbReference>